<proteinExistence type="predicted"/>
<protein>
    <submittedName>
        <fullName evidence="2">GNAT family N-acetyltransferase</fullName>
        <ecNumber evidence="2">2.3.1.-</ecNumber>
    </submittedName>
</protein>
<keyword evidence="2" id="KW-0808">Transferase</keyword>
<gene>
    <name evidence="2" type="ORF">K3181_10380</name>
</gene>
<keyword evidence="3" id="KW-1185">Reference proteome</keyword>
<name>A0ABS7JW10_9SPHN</name>
<dbReference type="RefSeq" id="WP_221603046.1">
    <property type="nucleotide sequence ID" value="NZ_JAIGNU010000002.1"/>
</dbReference>
<accession>A0ABS7JW10</accession>
<reference evidence="2 3" key="1">
    <citation type="submission" date="2021-08" db="EMBL/GenBank/DDBJ databases">
        <title>Comparative Genomics Analysis of the Genus Qipengyuania Reveals Extensive Genetic Diversity and Metabolic Versatility, Including the Description of Fifteen Novel Species.</title>
        <authorList>
            <person name="Liu Y."/>
        </authorList>
    </citation>
    <scope>NUCLEOTIDE SEQUENCE [LARGE SCALE GENOMIC DNA]</scope>
    <source>
        <strain evidence="2 3">YG27</strain>
    </source>
</reference>
<dbReference type="SUPFAM" id="SSF55729">
    <property type="entry name" value="Acyl-CoA N-acyltransferases (Nat)"/>
    <property type="match status" value="1"/>
</dbReference>
<dbReference type="GO" id="GO:0016746">
    <property type="term" value="F:acyltransferase activity"/>
    <property type="evidence" value="ECO:0007669"/>
    <property type="project" value="UniProtKB-KW"/>
</dbReference>
<dbReference type="EMBL" id="JAIGNU010000002">
    <property type="protein sequence ID" value="MBX7501847.1"/>
    <property type="molecule type" value="Genomic_DNA"/>
</dbReference>
<dbReference type="InterPro" id="IPR016181">
    <property type="entry name" value="Acyl_CoA_acyltransferase"/>
</dbReference>
<organism evidence="2 3">
    <name type="scientific">Qipengyuania mesophila</name>
    <dbReference type="NCBI Taxonomy" id="2867246"/>
    <lineage>
        <taxon>Bacteria</taxon>
        <taxon>Pseudomonadati</taxon>
        <taxon>Pseudomonadota</taxon>
        <taxon>Alphaproteobacteria</taxon>
        <taxon>Sphingomonadales</taxon>
        <taxon>Erythrobacteraceae</taxon>
        <taxon>Qipengyuania</taxon>
    </lineage>
</organism>
<keyword evidence="2" id="KW-0012">Acyltransferase</keyword>
<dbReference type="Proteomes" id="UP000782554">
    <property type="component" value="Unassembled WGS sequence"/>
</dbReference>
<evidence type="ECO:0000313" key="3">
    <source>
        <dbReference type="Proteomes" id="UP000782554"/>
    </source>
</evidence>
<sequence>MIAPLLAAGWADLARDAATANPFHEHWFLAPSLAQFDPDGKILLATLVEDGRLVALMPLWRDTDYSGHYLPHLANWIHPNCFCGEPLVARGHSTSFWQQLLAWCDRNQRASLFLHLACLPTDGLAFGTLRDLCADSGRSFAPVKLFERAALRRGVSPDEHLSRTLEKKRRKELARKRRRLEEIGKLEFSRSTQSEGIDDWIDGFLTLERSGWKGDRGSSLASAPQTEALFRESLFGAAVEGRLERLSLQLDGKPIAMLCNFIAPPFSFGFKTAFDEAYRKYSPGTLLQVENLALLHRADIELSDSCAVPGNPMIEQIWSDRREMAMVSIGIGGTLRRAIGALLTGIELRREEARR</sequence>
<comment type="caution">
    <text evidence="2">The sequence shown here is derived from an EMBL/GenBank/DDBJ whole genome shotgun (WGS) entry which is preliminary data.</text>
</comment>
<evidence type="ECO:0000313" key="2">
    <source>
        <dbReference type="EMBL" id="MBX7501847.1"/>
    </source>
</evidence>
<dbReference type="InterPro" id="IPR038740">
    <property type="entry name" value="BioF2-like_GNAT_dom"/>
</dbReference>
<feature type="domain" description="BioF2-like acetyltransferase" evidence="1">
    <location>
        <begin position="167"/>
        <end position="293"/>
    </location>
</feature>
<dbReference type="Pfam" id="PF13480">
    <property type="entry name" value="Acetyltransf_6"/>
    <property type="match status" value="1"/>
</dbReference>
<dbReference type="EC" id="2.3.1.-" evidence="2"/>
<evidence type="ECO:0000259" key="1">
    <source>
        <dbReference type="Pfam" id="PF13480"/>
    </source>
</evidence>